<accession>A0A916DR42</accession>
<organism evidence="1 2">
    <name type="scientific">Aureispira anguillae</name>
    <dbReference type="NCBI Taxonomy" id="2864201"/>
    <lineage>
        <taxon>Bacteria</taxon>
        <taxon>Pseudomonadati</taxon>
        <taxon>Bacteroidota</taxon>
        <taxon>Saprospiria</taxon>
        <taxon>Saprospirales</taxon>
        <taxon>Saprospiraceae</taxon>
        <taxon>Aureispira</taxon>
    </lineage>
</organism>
<reference evidence="1" key="1">
    <citation type="submission" date="2022-09" db="EMBL/GenBank/DDBJ databases">
        <title>Aureispira anguillicida sp. nov., isolated from Leptocephalus of Japanese eel Anguilla japonica.</title>
        <authorList>
            <person name="Yuasa K."/>
            <person name="Mekata T."/>
            <person name="Ikunari K."/>
        </authorList>
    </citation>
    <scope>NUCLEOTIDE SEQUENCE</scope>
    <source>
        <strain evidence="1">EL160426</strain>
    </source>
</reference>
<dbReference type="AlphaFoldDB" id="A0A916DR42"/>
<gene>
    <name evidence="1" type="ORF">AsAng_0008290</name>
</gene>
<dbReference type="RefSeq" id="WP_264791457.1">
    <property type="nucleotide sequence ID" value="NZ_AP026867.1"/>
</dbReference>
<protein>
    <submittedName>
        <fullName evidence="1">Uncharacterized protein</fullName>
    </submittedName>
</protein>
<sequence>MKPGDFVEVVFSPSEKASLRKLSNSDKELLQEIDAAKLVDKGDIYSTISVVVIENGKKVIKLITLLNDLLPRIVEPASQFWEDLVAIFSVLPEGIVSEGKRFLLYTQPVKGNGWDHVKYLHLDTSSGKFEILQEYGAPTMYTAKRGMYKKLQDLNYV</sequence>
<name>A0A916DR42_9BACT</name>
<proteinExistence type="predicted"/>
<dbReference type="Proteomes" id="UP001060919">
    <property type="component" value="Chromosome"/>
</dbReference>
<dbReference type="KEGG" id="aup:AsAng_0008290"/>
<evidence type="ECO:0000313" key="2">
    <source>
        <dbReference type="Proteomes" id="UP001060919"/>
    </source>
</evidence>
<dbReference type="EMBL" id="AP026867">
    <property type="protein sequence ID" value="BDS10122.1"/>
    <property type="molecule type" value="Genomic_DNA"/>
</dbReference>
<evidence type="ECO:0000313" key="1">
    <source>
        <dbReference type="EMBL" id="BDS10122.1"/>
    </source>
</evidence>
<keyword evidence="2" id="KW-1185">Reference proteome</keyword>